<dbReference type="Pfam" id="PF00668">
    <property type="entry name" value="Condensation"/>
    <property type="match status" value="1"/>
</dbReference>
<dbReference type="InterPro" id="IPR020845">
    <property type="entry name" value="AMP-binding_CS"/>
</dbReference>
<evidence type="ECO:0000313" key="5">
    <source>
        <dbReference type="EMBL" id="CEK09602.1"/>
    </source>
</evidence>
<dbReference type="Pfam" id="PF00501">
    <property type="entry name" value="AMP-binding"/>
    <property type="match status" value="1"/>
</dbReference>
<dbReference type="InterPro" id="IPR010080">
    <property type="entry name" value="Thioester_reductase-like_dom"/>
</dbReference>
<dbReference type="InterPro" id="IPR036736">
    <property type="entry name" value="ACP-like_sf"/>
</dbReference>
<sequence length="1472" mass="167368">MPELVFANRHDLEVQKYDLSIGQKELWFIHSMDGAAKTAYNEHLIYTLKGFLSVNSLKKAFQALLDKHPILRTSFAKDSEGNISQLLHPNAGLDFTVTNDIGTGELEEYITQQISKPFDLNHAPLMRVSLVKLSDTAFTLIIILHHIITDGTSFSILINDLNQCYNQALRGEAIQQSETKASYFEHIHTEQTHFLSPAYREKVNAVADSLKGYSGLNFLTTPQGKEKLDIFSGNRVYFKLDQATCSKMNEFAQAHRMTLFHILYAAYCIFLSQYTRSQDILVGVPFANREHDLERQIMGYFINTLPVRITLKEEESFFELLTRVKSLIFSSLCKQEVAFEHIAPQLHLPRKASGQHPIIQTMFVWANTGKVKLMLEGISAQQEHHHFCKTAKFDLSLFMLEESKDNIIAYIEYRDALFEQEIIERLASSFTILLKNILNNPEGLVQSFSLLDVAEKQRMKEKFFTAKLDRVVTTSLNELFTETVSRHPKEIGLIFGSNHYDYETIEERSNQWAFYIRKQYKQLYGRELSGDTLVALCVDRNEDMIFGMLGILKAGAAYVPVDPKYPQERINYIINHSQASLLLTHRVHDALSLDFAAERIIYMDDERIHTSPHFVNRPLEHKVNPKDLAYVLYTSGSTGKPKGVGVSHENIICLFESLKKQFEFSTHDVWSLFHTFCFDISVWEIWGAFLFGGTLLVIPYEVTRDTKKFYQLIESEKVSVLTQTASAFQMFINEDMRSNKKLEHLRYVSFVGESLKVSILRPWVAKYGVDKPRLANMYGITETTVYTNNKFVNQSDIDKGRDNIGWPLEEFSMCVMDDSLQWCPVGIVGEICIGGRGLSRGYLYRDDLTQEKFIKDPYASFLGLPEDTRLYRTGDLGRWMDDGSIEYLGRKDFQIKLRGFRIELGEIESTLGSYPGITHTAVLLKGGGDSAYLAAYYTVKVGDYIDVANLKSHLKSFLPEYMVPATFTELESFPMTVNGKIDRKALNAVEDNISIEKNVIALSTSLEFEIASIWAEILKMNSQDLGASSNFFECGGNSLLVVKMLTVVSNKIGKELSLSQFIAMPTIATLAAQIESNIDPKQRMHLFKEQLQTDIRLAPEIKPLPATNSYIHDPKAILLTGAAGFVGAHLINELIEKTNATVYCLIRASNVEEALKRLIGKLKKYNLEPSLQTTRIVPVLGDLSAPKLGLSERDYEQLTQEIDAIFHVGAWVHHVFDYNTLYKTNVQSVNEILKMAVCRKNKAIHFISTLATVLISPIERIHSIAPDSIDAYLNMNGYLTTKWVAEQLLKEASSRGIVAHVYRPGNVVSGNHGVYEAESNHTLLRLKGMLQLRQGFVMNQERVEMMPVDLLASAIIEIAKDPQLFAYNLNNAKSISWFDYLKVAQNKGYLFDFISDKEKWNQLISNLDEQNALYKLSHLYKLNSSADNEYQEELLITPDYTIETPSYLEMIEQQLSSLIENGFLEKPPVISV</sequence>
<dbReference type="STRING" id="449.LHA_0507"/>
<dbReference type="EMBL" id="LN681225">
    <property type="protein sequence ID" value="CEK09602.1"/>
    <property type="molecule type" value="Genomic_DNA"/>
</dbReference>
<dbReference type="Proteomes" id="UP000032803">
    <property type="component" value="Chromosome I"/>
</dbReference>
<dbReference type="Gene3D" id="3.30.559.30">
    <property type="entry name" value="Nonribosomal peptide synthetase, condensation domain"/>
    <property type="match status" value="1"/>
</dbReference>
<dbReference type="SUPFAM" id="SSF52777">
    <property type="entry name" value="CoA-dependent acyltransferases"/>
    <property type="match status" value="2"/>
</dbReference>
<dbReference type="InterPro" id="IPR001242">
    <property type="entry name" value="Condensation_dom"/>
</dbReference>
<keyword evidence="3" id="KW-0436">Ligase</keyword>
<dbReference type="PROSITE" id="PS50075">
    <property type="entry name" value="CARRIER"/>
    <property type="match status" value="1"/>
</dbReference>
<dbReference type="InterPro" id="IPR009081">
    <property type="entry name" value="PP-bd_ACP"/>
</dbReference>
<dbReference type="Gene3D" id="3.30.559.10">
    <property type="entry name" value="Chloramphenicol acetyltransferase-like domain"/>
    <property type="match status" value="1"/>
</dbReference>
<dbReference type="NCBIfam" id="TIGR01733">
    <property type="entry name" value="AA-adenyl-dom"/>
    <property type="match status" value="1"/>
</dbReference>
<dbReference type="FunFam" id="3.40.50.12780:FF:000012">
    <property type="entry name" value="Non-ribosomal peptide synthetase"/>
    <property type="match status" value="1"/>
</dbReference>
<dbReference type="OrthoDB" id="9757559at2"/>
<dbReference type="InterPro" id="IPR000873">
    <property type="entry name" value="AMP-dep_synth/lig_dom"/>
</dbReference>
<evidence type="ECO:0000313" key="6">
    <source>
        <dbReference type="Proteomes" id="UP000032803"/>
    </source>
</evidence>
<dbReference type="InterPro" id="IPR023213">
    <property type="entry name" value="CAT-like_dom_sf"/>
</dbReference>
<dbReference type="InterPro" id="IPR025110">
    <property type="entry name" value="AMP-bd_C"/>
</dbReference>
<dbReference type="RefSeq" id="WP_052673557.1">
    <property type="nucleotide sequence ID" value="NZ_LN681225.1"/>
</dbReference>
<dbReference type="PANTHER" id="PTHR45527">
    <property type="entry name" value="NONRIBOSOMAL PEPTIDE SYNTHETASE"/>
    <property type="match status" value="1"/>
</dbReference>
<dbReference type="Gene3D" id="3.30.300.30">
    <property type="match status" value="1"/>
</dbReference>
<dbReference type="GO" id="GO:0016874">
    <property type="term" value="F:ligase activity"/>
    <property type="evidence" value="ECO:0007669"/>
    <property type="project" value="UniProtKB-KW"/>
</dbReference>
<dbReference type="KEGG" id="lha:LHA_0507"/>
<dbReference type="InterPro" id="IPR010071">
    <property type="entry name" value="AA_adenyl_dom"/>
</dbReference>
<reference evidence="6" key="1">
    <citation type="submission" date="2014-09" db="EMBL/GenBank/DDBJ databases">
        <authorList>
            <person name="Gomez-Valero L."/>
        </authorList>
    </citation>
    <scope>NUCLEOTIDE SEQUENCE [LARGE SCALE GENOMIC DNA]</scope>
    <source>
        <strain evidence="6">ATCC35250</strain>
    </source>
</reference>
<keyword evidence="6" id="KW-1185">Reference proteome</keyword>
<dbReference type="GO" id="GO:0005737">
    <property type="term" value="C:cytoplasm"/>
    <property type="evidence" value="ECO:0007669"/>
    <property type="project" value="TreeGrafter"/>
</dbReference>
<proteinExistence type="predicted"/>
<dbReference type="NCBIfam" id="TIGR01746">
    <property type="entry name" value="Thioester-redct"/>
    <property type="match status" value="1"/>
</dbReference>
<dbReference type="HOGENOM" id="CLU_000022_2_4_6"/>
<keyword evidence="1" id="KW-0596">Phosphopantetheine</keyword>
<name>A0A0A8URD3_LEGHA</name>
<dbReference type="InterPro" id="IPR042099">
    <property type="entry name" value="ANL_N_sf"/>
</dbReference>
<dbReference type="SUPFAM" id="SSF56801">
    <property type="entry name" value="Acetyl-CoA synthetase-like"/>
    <property type="match status" value="1"/>
</dbReference>
<protein>
    <recommendedName>
        <fullName evidence="4">Carrier domain-containing protein</fullName>
    </recommendedName>
</protein>
<dbReference type="Gene3D" id="3.40.50.12780">
    <property type="entry name" value="N-terminal domain of ligase-like"/>
    <property type="match status" value="1"/>
</dbReference>
<dbReference type="PROSITE" id="PS00455">
    <property type="entry name" value="AMP_BINDING"/>
    <property type="match status" value="1"/>
</dbReference>
<dbReference type="GO" id="GO:0031177">
    <property type="term" value="F:phosphopantetheine binding"/>
    <property type="evidence" value="ECO:0007669"/>
    <property type="project" value="TreeGrafter"/>
</dbReference>
<evidence type="ECO:0000256" key="2">
    <source>
        <dbReference type="ARBA" id="ARBA00022553"/>
    </source>
</evidence>
<gene>
    <name evidence="5" type="ORF">LHA_0507</name>
</gene>
<dbReference type="SUPFAM" id="SSF47336">
    <property type="entry name" value="ACP-like"/>
    <property type="match status" value="1"/>
</dbReference>
<dbReference type="CDD" id="cd05235">
    <property type="entry name" value="SDR_e1"/>
    <property type="match status" value="1"/>
</dbReference>
<dbReference type="InterPro" id="IPR013120">
    <property type="entry name" value="FAR_NAD-bd"/>
</dbReference>
<dbReference type="Gene3D" id="3.40.50.720">
    <property type="entry name" value="NAD(P)-binding Rossmann-like Domain"/>
    <property type="match status" value="1"/>
</dbReference>
<dbReference type="Gene3D" id="1.10.1200.10">
    <property type="entry name" value="ACP-like"/>
    <property type="match status" value="1"/>
</dbReference>
<evidence type="ECO:0000256" key="1">
    <source>
        <dbReference type="ARBA" id="ARBA00022450"/>
    </source>
</evidence>
<dbReference type="Pfam" id="PF00550">
    <property type="entry name" value="PP-binding"/>
    <property type="match status" value="1"/>
</dbReference>
<evidence type="ECO:0000259" key="4">
    <source>
        <dbReference type="PROSITE" id="PS50075"/>
    </source>
</evidence>
<dbReference type="PANTHER" id="PTHR45527:SF1">
    <property type="entry name" value="FATTY ACID SYNTHASE"/>
    <property type="match status" value="1"/>
</dbReference>
<dbReference type="GO" id="GO:0044550">
    <property type="term" value="P:secondary metabolite biosynthetic process"/>
    <property type="evidence" value="ECO:0007669"/>
    <property type="project" value="TreeGrafter"/>
</dbReference>
<organism evidence="5 6">
    <name type="scientific">Legionella hackeliae</name>
    <dbReference type="NCBI Taxonomy" id="449"/>
    <lineage>
        <taxon>Bacteria</taxon>
        <taxon>Pseudomonadati</taxon>
        <taxon>Pseudomonadota</taxon>
        <taxon>Gammaproteobacteria</taxon>
        <taxon>Legionellales</taxon>
        <taxon>Legionellaceae</taxon>
        <taxon>Legionella</taxon>
    </lineage>
</organism>
<dbReference type="InterPro" id="IPR036291">
    <property type="entry name" value="NAD(P)-bd_dom_sf"/>
</dbReference>
<dbReference type="Pfam" id="PF07993">
    <property type="entry name" value="NAD_binding_4"/>
    <property type="match status" value="1"/>
</dbReference>
<keyword evidence="2" id="KW-0597">Phosphoprotein</keyword>
<dbReference type="SUPFAM" id="SSF51735">
    <property type="entry name" value="NAD(P)-binding Rossmann-fold domains"/>
    <property type="match status" value="1"/>
</dbReference>
<dbReference type="Pfam" id="PF13193">
    <property type="entry name" value="AMP-binding_C"/>
    <property type="match status" value="1"/>
</dbReference>
<dbReference type="InterPro" id="IPR045851">
    <property type="entry name" value="AMP-bd_C_sf"/>
</dbReference>
<feature type="domain" description="Carrier" evidence="4">
    <location>
        <begin position="1001"/>
        <end position="1078"/>
    </location>
</feature>
<dbReference type="GO" id="GO:0043041">
    <property type="term" value="P:amino acid activation for nonribosomal peptide biosynthetic process"/>
    <property type="evidence" value="ECO:0007669"/>
    <property type="project" value="TreeGrafter"/>
</dbReference>
<accession>A0A0A8URD3</accession>
<evidence type="ECO:0000256" key="3">
    <source>
        <dbReference type="ARBA" id="ARBA00022598"/>
    </source>
</evidence>
<dbReference type="PATRIC" id="fig|449.7.peg.2613"/>